<dbReference type="RefSeq" id="WP_207299518.1">
    <property type="nucleotide sequence ID" value="NZ_CP071444.1"/>
</dbReference>
<dbReference type="EMBL" id="CP071444">
    <property type="protein sequence ID" value="QSX08176.1"/>
    <property type="molecule type" value="Genomic_DNA"/>
</dbReference>
<feature type="transmembrane region" description="Helical" evidence="1">
    <location>
        <begin position="37"/>
        <end position="56"/>
    </location>
</feature>
<organism evidence="2 3">
    <name type="scientific">Alkalibacter rhizosphaerae</name>
    <dbReference type="NCBI Taxonomy" id="2815577"/>
    <lineage>
        <taxon>Bacteria</taxon>
        <taxon>Bacillati</taxon>
        <taxon>Bacillota</taxon>
        <taxon>Clostridia</taxon>
        <taxon>Eubacteriales</taxon>
        <taxon>Eubacteriaceae</taxon>
        <taxon>Alkalibacter</taxon>
    </lineage>
</organism>
<evidence type="ECO:0000313" key="2">
    <source>
        <dbReference type="EMBL" id="QSX08176.1"/>
    </source>
</evidence>
<keyword evidence="3" id="KW-1185">Reference proteome</keyword>
<name>A0A974XLI9_9FIRM</name>
<dbReference type="Proteomes" id="UP000663499">
    <property type="component" value="Chromosome"/>
</dbReference>
<proteinExistence type="predicted"/>
<keyword evidence="1" id="KW-1133">Transmembrane helix</keyword>
<keyword evidence="1" id="KW-0812">Transmembrane</keyword>
<dbReference type="KEGG" id="alka:J0B03_10290"/>
<reference evidence="2" key="1">
    <citation type="submission" date="2021-03" db="EMBL/GenBank/DDBJ databases">
        <title>Alkalibacter marinus sp. nov., isolated from tidal flat sediment.</title>
        <authorList>
            <person name="Namirimu T."/>
            <person name="Yang J.-A."/>
            <person name="Yang S.-H."/>
            <person name="Kim Y.-J."/>
            <person name="Kwon K.K."/>
        </authorList>
    </citation>
    <scope>NUCLEOTIDE SEQUENCE</scope>
    <source>
        <strain evidence="2">ES005</strain>
    </source>
</reference>
<dbReference type="AlphaFoldDB" id="A0A974XLI9"/>
<sequence length="65" mass="7378">MMFPFLFIGLLQAENNPFTEAIASYKMNFSQYLGNAIGAMIVILLAFVVIGVVHKISQWLKKSRR</sequence>
<evidence type="ECO:0000313" key="3">
    <source>
        <dbReference type="Proteomes" id="UP000663499"/>
    </source>
</evidence>
<accession>A0A974XLI9</accession>
<protein>
    <submittedName>
        <fullName evidence="2">Uncharacterized protein</fullName>
    </submittedName>
</protein>
<keyword evidence="1" id="KW-0472">Membrane</keyword>
<evidence type="ECO:0000256" key="1">
    <source>
        <dbReference type="SAM" id="Phobius"/>
    </source>
</evidence>
<gene>
    <name evidence="2" type="ORF">J0B03_10290</name>
</gene>